<evidence type="ECO:0000313" key="9">
    <source>
        <dbReference type="EMBL" id="HIZ41941.1"/>
    </source>
</evidence>
<evidence type="ECO:0000256" key="4">
    <source>
        <dbReference type="ARBA" id="ARBA00022692"/>
    </source>
</evidence>
<dbReference type="CDD" id="cd06261">
    <property type="entry name" value="TM_PBP2"/>
    <property type="match status" value="1"/>
</dbReference>
<dbReference type="SUPFAM" id="SSF161098">
    <property type="entry name" value="MetI-like"/>
    <property type="match status" value="1"/>
</dbReference>
<dbReference type="InterPro" id="IPR000515">
    <property type="entry name" value="MetI-like"/>
</dbReference>
<comment type="similarity">
    <text evidence="7">Belongs to the binding-protein-dependent transport system permease family.</text>
</comment>
<dbReference type="PANTHER" id="PTHR43227">
    <property type="entry name" value="BLL4140 PROTEIN"/>
    <property type="match status" value="1"/>
</dbReference>
<keyword evidence="2 7" id="KW-0813">Transport</keyword>
<feature type="transmembrane region" description="Helical" evidence="7">
    <location>
        <begin position="97"/>
        <end position="120"/>
    </location>
</feature>
<dbReference type="InterPro" id="IPR050809">
    <property type="entry name" value="UgpAE/MalFG_permease"/>
</dbReference>
<dbReference type="Pfam" id="PF00528">
    <property type="entry name" value="BPD_transp_1"/>
    <property type="match status" value="1"/>
</dbReference>
<name>A0A9D2ER30_9FIRM</name>
<accession>A0A9D2ER30</accession>
<organism evidence="9 10">
    <name type="scientific">Candidatus Gemmiger excrementigallinarum</name>
    <dbReference type="NCBI Taxonomy" id="2838609"/>
    <lineage>
        <taxon>Bacteria</taxon>
        <taxon>Bacillati</taxon>
        <taxon>Bacillota</taxon>
        <taxon>Clostridia</taxon>
        <taxon>Eubacteriales</taxon>
        <taxon>Gemmiger</taxon>
    </lineage>
</organism>
<evidence type="ECO:0000256" key="3">
    <source>
        <dbReference type="ARBA" id="ARBA00022475"/>
    </source>
</evidence>
<sequence>MERTLKKRKPALSDLEKQRKRSRTRRRILQYFPFYIMLLPGLLYLLINNYLPMTGLIIAFKKIDYSLGIFGSPWAGLSNFTYLFSNNDALYAMRNTILYNLGFIVFGNLLAIVVAIALDCVASKFLRRFSQIVILIPFLLSTVIISYIVFAFLSPTTGFMNNSILPLLGIEEPIKWYNEPEYWPVIITIVYLWMSFGYNSILYYSTLISIDRSLYEAAVIDGASTWQQIIYVTLPGLKFTIITLVLLAVGRICYSDFGLFYQIPQHSGMLYSTTQTIDTFVYRALLELNDVGRSSAAGFLQSILGFVLVFTANTLVSKIDRDSALF</sequence>
<protein>
    <submittedName>
        <fullName evidence="9">ABC transporter permease subunit</fullName>
    </submittedName>
</protein>
<proteinExistence type="inferred from homology"/>
<feature type="transmembrane region" description="Helical" evidence="7">
    <location>
        <begin position="296"/>
        <end position="316"/>
    </location>
</feature>
<dbReference type="PANTHER" id="PTHR43227:SF11">
    <property type="entry name" value="BLL4140 PROTEIN"/>
    <property type="match status" value="1"/>
</dbReference>
<comment type="subcellular location">
    <subcellularLocation>
        <location evidence="1 7">Cell membrane</location>
        <topology evidence="1 7">Multi-pass membrane protein</topology>
    </subcellularLocation>
</comment>
<dbReference type="AlphaFoldDB" id="A0A9D2ER30"/>
<feature type="transmembrane region" description="Helical" evidence="7">
    <location>
        <begin position="28"/>
        <end position="47"/>
    </location>
</feature>
<evidence type="ECO:0000256" key="5">
    <source>
        <dbReference type="ARBA" id="ARBA00022989"/>
    </source>
</evidence>
<feature type="transmembrane region" description="Helical" evidence="7">
    <location>
        <begin position="182"/>
        <end position="204"/>
    </location>
</feature>
<feature type="domain" description="ABC transmembrane type-1" evidence="8">
    <location>
        <begin position="93"/>
        <end position="312"/>
    </location>
</feature>
<dbReference type="InterPro" id="IPR035906">
    <property type="entry name" value="MetI-like_sf"/>
</dbReference>
<dbReference type="GO" id="GO:0005886">
    <property type="term" value="C:plasma membrane"/>
    <property type="evidence" value="ECO:0007669"/>
    <property type="project" value="UniProtKB-SubCell"/>
</dbReference>
<comment type="caution">
    <text evidence="9">The sequence shown here is derived from an EMBL/GenBank/DDBJ whole genome shotgun (WGS) entry which is preliminary data.</text>
</comment>
<keyword evidence="4 7" id="KW-0812">Transmembrane</keyword>
<feature type="transmembrane region" description="Helical" evidence="7">
    <location>
        <begin position="132"/>
        <end position="153"/>
    </location>
</feature>
<reference evidence="9" key="1">
    <citation type="journal article" date="2021" name="PeerJ">
        <title>Extensive microbial diversity within the chicken gut microbiome revealed by metagenomics and culture.</title>
        <authorList>
            <person name="Gilroy R."/>
            <person name="Ravi A."/>
            <person name="Getino M."/>
            <person name="Pursley I."/>
            <person name="Horton D.L."/>
            <person name="Alikhan N.F."/>
            <person name="Baker D."/>
            <person name="Gharbi K."/>
            <person name="Hall N."/>
            <person name="Watson M."/>
            <person name="Adriaenssens E.M."/>
            <person name="Foster-Nyarko E."/>
            <person name="Jarju S."/>
            <person name="Secka A."/>
            <person name="Antonio M."/>
            <person name="Oren A."/>
            <person name="Chaudhuri R.R."/>
            <person name="La Ragione R."/>
            <person name="Hildebrand F."/>
            <person name="Pallen M.J."/>
        </authorList>
    </citation>
    <scope>NUCLEOTIDE SEQUENCE</scope>
    <source>
        <strain evidence="9">ChiSxjej1B13-11774</strain>
    </source>
</reference>
<evidence type="ECO:0000259" key="8">
    <source>
        <dbReference type="PROSITE" id="PS50928"/>
    </source>
</evidence>
<evidence type="ECO:0000256" key="6">
    <source>
        <dbReference type="ARBA" id="ARBA00023136"/>
    </source>
</evidence>
<evidence type="ECO:0000313" key="10">
    <source>
        <dbReference type="Proteomes" id="UP000824048"/>
    </source>
</evidence>
<gene>
    <name evidence="9" type="ORF">H9811_05185</name>
</gene>
<evidence type="ECO:0000256" key="1">
    <source>
        <dbReference type="ARBA" id="ARBA00004651"/>
    </source>
</evidence>
<feature type="transmembrane region" description="Helical" evidence="7">
    <location>
        <begin position="239"/>
        <end position="263"/>
    </location>
</feature>
<evidence type="ECO:0000256" key="7">
    <source>
        <dbReference type="RuleBase" id="RU363032"/>
    </source>
</evidence>
<keyword evidence="5 7" id="KW-1133">Transmembrane helix</keyword>
<evidence type="ECO:0000256" key="2">
    <source>
        <dbReference type="ARBA" id="ARBA00022448"/>
    </source>
</evidence>
<reference evidence="9" key="2">
    <citation type="submission" date="2021-04" db="EMBL/GenBank/DDBJ databases">
        <authorList>
            <person name="Gilroy R."/>
        </authorList>
    </citation>
    <scope>NUCLEOTIDE SEQUENCE</scope>
    <source>
        <strain evidence="9">ChiSxjej1B13-11774</strain>
    </source>
</reference>
<dbReference type="GO" id="GO:0055085">
    <property type="term" value="P:transmembrane transport"/>
    <property type="evidence" value="ECO:0007669"/>
    <property type="project" value="InterPro"/>
</dbReference>
<dbReference type="Proteomes" id="UP000824048">
    <property type="component" value="Unassembled WGS sequence"/>
</dbReference>
<keyword evidence="3" id="KW-1003">Cell membrane</keyword>
<keyword evidence="6 7" id="KW-0472">Membrane</keyword>
<dbReference type="PROSITE" id="PS50928">
    <property type="entry name" value="ABC_TM1"/>
    <property type="match status" value="1"/>
</dbReference>
<dbReference type="EMBL" id="DXBP01000032">
    <property type="protein sequence ID" value="HIZ41941.1"/>
    <property type="molecule type" value="Genomic_DNA"/>
</dbReference>
<dbReference type="Gene3D" id="1.10.3720.10">
    <property type="entry name" value="MetI-like"/>
    <property type="match status" value="1"/>
</dbReference>